<gene>
    <name evidence="1" type="ORF">RUMCAL_00408</name>
</gene>
<reference evidence="1 2" key="1">
    <citation type="submission" date="2013-07" db="EMBL/GenBank/DDBJ databases">
        <authorList>
            <person name="Weinstock G."/>
            <person name="Sodergren E."/>
            <person name="Wylie T."/>
            <person name="Fulton L."/>
            <person name="Fulton R."/>
            <person name="Fronick C."/>
            <person name="O'Laughlin M."/>
            <person name="Godfrey J."/>
            <person name="Miner T."/>
            <person name="Herter B."/>
            <person name="Appelbaum E."/>
            <person name="Cordes M."/>
            <person name="Lek S."/>
            <person name="Wollam A."/>
            <person name="Pepin K.H."/>
            <person name="Palsikar V.B."/>
            <person name="Mitreva M."/>
            <person name="Wilson R.K."/>
        </authorList>
    </citation>
    <scope>NUCLEOTIDE SEQUENCE [LARGE SCALE GENOMIC DNA]</scope>
    <source>
        <strain evidence="1 2">ATCC 27760</strain>
    </source>
</reference>
<sequence>MKFNENRRPDGMRIVKNQVTRSEFHRNVERINQLLNQLRNINSMWRSFIYTKSEFRNSRAKDVMIIDCACDLLEDVDYDIWEADDVVDVAYELEERINHICKNNIAPSTWRQFVED</sequence>
<name>U2KFM3_9FIRM</name>
<dbReference type="EMBL" id="AWVF01000031">
    <property type="protein sequence ID" value="ERJ97336.1"/>
    <property type="molecule type" value="Genomic_DNA"/>
</dbReference>
<keyword evidence="2" id="KW-1185">Reference proteome</keyword>
<dbReference type="PATRIC" id="fig|411473.3.peg.311"/>
<dbReference type="Proteomes" id="UP000016662">
    <property type="component" value="Unassembled WGS sequence"/>
</dbReference>
<protein>
    <submittedName>
        <fullName evidence="1">Uncharacterized protein</fullName>
    </submittedName>
</protein>
<dbReference type="AlphaFoldDB" id="U2KFM3"/>
<comment type="caution">
    <text evidence="1">The sequence shown here is derived from an EMBL/GenBank/DDBJ whole genome shotgun (WGS) entry which is preliminary data.</text>
</comment>
<organism evidence="1 2">
    <name type="scientific">Ruminococcus callidus ATCC 27760</name>
    <dbReference type="NCBI Taxonomy" id="411473"/>
    <lineage>
        <taxon>Bacteria</taxon>
        <taxon>Bacillati</taxon>
        <taxon>Bacillota</taxon>
        <taxon>Clostridia</taxon>
        <taxon>Eubacteriales</taxon>
        <taxon>Oscillospiraceae</taxon>
        <taxon>Ruminococcus</taxon>
    </lineage>
</organism>
<evidence type="ECO:0000313" key="2">
    <source>
        <dbReference type="Proteomes" id="UP000016662"/>
    </source>
</evidence>
<dbReference type="RefSeq" id="WP_021682013.1">
    <property type="nucleotide sequence ID" value="NZ_KI260389.1"/>
</dbReference>
<proteinExistence type="predicted"/>
<evidence type="ECO:0000313" key="1">
    <source>
        <dbReference type="EMBL" id="ERJ97336.1"/>
    </source>
</evidence>
<dbReference type="HOGENOM" id="CLU_2095069_0_0_9"/>
<accession>U2KFM3</accession>